<feature type="transmembrane region" description="Helical" evidence="2">
    <location>
        <begin position="366"/>
        <end position="385"/>
    </location>
</feature>
<organism evidence="4 5">
    <name type="scientific">Digitaria exilis</name>
    <dbReference type="NCBI Taxonomy" id="1010633"/>
    <lineage>
        <taxon>Eukaryota</taxon>
        <taxon>Viridiplantae</taxon>
        <taxon>Streptophyta</taxon>
        <taxon>Embryophyta</taxon>
        <taxon>Tracheophyta</taxon>
        <taxon>Spermatophyta</taxon>
        <taxon>Magnoliopsida</taxon>
        <taxon>Liliopsida</taxon>
        <taxon>Poales</taxon>
        <taxon>Poaceae</taxon>
        <taxon>PACMAD clade</taxon>
        <taxon>Panicoideae</taxon>
        <taxon>Panicodae</taxon>
        <taxon>Paniceae</taxon>
        <taxon>Anthephorinae</taxon>
        <taxon>Digitaria</taxon>
    </lineage>
</organism>
<feature type="transmembrane region" description="Helical" evidence="2">
    <location>
        <begin position="94"/>
        <end position="114"/>
    </location>
</feature>
<evidence type="ECO:0000313" key="4">
    <source>
        <dbReference type="EMBL" id="KAF8748431.1"/>
    </source>
</evidence>
<keyword evidence="2" id="KW-0472">Membrane</keyword>
<feature type="domain" description="DUF4220" evidence="3">
    <location>
        <begin position="68"/>
        <end position="446"/>
    </location>
</feature>
<feature type="transmembrane region" description="Helical" evidence="2">
    <location>
        <begin position="152"/>
        <end position="171"/>
    </location>
</feature>
<keyword evidence="2" id="KW-0812">Transmembrane</keyword>
<dbReference type="Pfam" id="PF13968">
    <property type="entry name" value="DUF4220"/>
    <property type="match status" value="1"/>
</dbReference>
<dbReference type="OrthoDB" id="691684at2759"/>
<evidence type="ECO:0000256" key="1">
    <source>
        <dbReference type="SAM" id="MobiDB-lite"/>
    </source>
</evidence>
<keyword evidence="5" id="KW-1185">Reference proteome</keyword>
<sequence>MERRLVVNKTTLTNSMHHPGNLWKSPRGTMLRIEALAVAAIIITFFLIAFGSCRRWSNRWIVQKGFFAAQVLSLSLGTYSIGLMQSSSVKSDMYPIWTVSLFTLFGCIDPVTSYNGLDYKGQLSKVIYGICLHCGYVVLMSISAISSVVGNTAIGVLSAITFMKGFHRSLALVQQRRMRNMVEEIGFDNYCGQAYVLTYDFSTAQASIEDERRHRGLVVDFPTGTGDTDSDYVCLYQVDNLFREKKDELPSCYDACAAHCLSHYLQRHFLGLRKNDEGYGETFLKVEGVEGYKRAFKVIEIELAFLYDIFFTGNAFLHFYQAKTASLWALASLSGICFVGVAAAIPGTIASSSTSSGSVDTTTADLVITFAILVSVALLQLLQLIRCWTSNWARVAVVCAYIRRSNDKDSRWRAWWIRLKASVATSSNLFDKFLWQEKMAQLSMLSASTRPENKVERGASGQEGHPPPMASRLYRGCVRLVKVLGLDYIWEVLWDLLGRDTNKGDPVRLDKEVKAYIIDFLAKLKSNRLDRDWISFPHSSGTEIYYLPHSYRHQSELERKALGHGYTINLILWCIVTGHCEAAEQELDKKKDEECRGGSGRAGAEEEEREEEHRRSRRVANALCNYCAYLVASAPELLPGPVKEIREAYDRFMTEPLSWSERRWPFTEELLARPERWEIMVAVWVRMLVYAAPYGSPEAHMRHLSQGGEFITHLWALLFHLDIREWRLPSNLHEIETIDQAKTILTEFSQGNKSTAKSFLDDGIAVVAFLFVRTLFFLLQEYLVCIIIIISFFW</sequence>
<feature type="transmembrane region" description="Helical" evidence="2">
    <location>
        <begin position="126"/>
        <end position="146"/>
    </location>
</feature>
<dbReference type="Proteomes" id="UP000636709">
    <property type="component" value="Unassembled WGS sequence"/>
</dbReference>
<name>A0A835KK34_9POAL</name>
<dbReference type="InterPro" id="IPR007658">
    <property type="entry name" value="DUF594"/>
</dbReference>
<reference evidence="4" key="1">
    <citation type="submission" date="2020-07" db="EMBL/GenBank/DDBJ databases">
        <title>Genome sequence and genetic diversity analysis of an under-domesticated orphan crop, white fonio (Digitaria exilis).</title>
        <authorList>
            <person name="Bennetzen J.L."/>
            <person name="Chen S."/>
            <person name="Ma X."/>
            <person name="Wang X."/>
            <person name="Yssel A.E.J."/>
            <person name="Chaluvadi S.R."/>
            <person name="Johnson M."/>
            <person name="Gangashetty P."/>
            <person name="Hamidou F."/>
            <person name="Sanogo M.D."/>
            <person name="Zwaenepoel A."/>
            <person name="Wallace J."/>
            <person name="Van De Peer Y."/>
            <person name="Van Deynze A."/>
        </authorList>
    </citation>
    <scope>NUCLEOTIDE SEQUENCE</scope>
    <source>
        <tissue evidence="4">Leaves</tissue>
    </source>
</reference>
<evidence type="ECO:0000313" key="5">
    <source>
        <dbReference type="Proteomes" id="UP000636709"/>
    </source>
</evidence>
<feature type="transmembrane region" description="Helical" evidence="2">
    <location>
        <begin position="327"/>
        <end position="346"/>
    </location>
</feature>
<gene>
    <name evidence="4" type="ORF">HU200_012913</name>
</gene>
<evidence type="ECO:0000259" key="3">
    <source>
        <dbReference type="Pfam" id="PF13968"/>
    </source>
</evidence>
<comment type="caution">
    <text evidence="4">The sequence shown here is derived from an EMBL/GenBank/DDBJ whole genome shotgun (WGS) entry which is preliminary data.</text>
</comment>
<accession>A0A835KK34</accession>
<dbReference type="Pfam" id="PF04578">
    <property type="entry name" value="DUF594"/>
    <property type="match status" value="1"/>
</dbReference>
<keyword evidence="2" id="KW-1133">Transmembrane helix</keyword>
<dbReference type="InterPro" id="IPR025315">
    <property type="entry name" value="DUF4220"/>
</dbReference>
<dbReference type="PANTHER" id="PTHR31325">
    <property type="entry name" value="OS01G0798800 PROTEIN-RELATED"/>
    <property type="match status" value="1"/>
</dbReference>
<feature type="transmembrane region" description="Helical" evidence="2">
    <location>
        <begin position="65"/>
        <end position="82"/>
    </location>
</feature>
<feature type="transmembrane region" description="Helical" evidence="2">
    <location>
        <begin position="33"/>
        <end position="53"/>
    </location>
</feature>
<proteinExistence type="predicted"/>
<feature type="region of interest" description="Disordered" evidence="1">
    <location>
        <begin position="589"/>
        <end position="613"/>
    </location>
</feature>
<evidence type="ECO:0000256" key="2">
    <source>
        <dbReference type="SAM" id="Phobius"/>
    </source>
</evidence>
<dbReference type="AlphaFoldDB" id="A0A835KK34"/>
<feature type="transmembrane region" description="Helical" evidence="2">
    <location>
        <begin position="763"/>
        <end position="793"/>
    </location>
</feature>
<protein>
    <recommendedName>
        <fullName evidence="3">DUF4220 domain-containing protein</fullName>
    </recommendedName>
</protein>
<dbReference type="EMBL" id="JACEFO010001085">
    <property type="protein sequence ID" value="KAF8748431.1"/>
    <property type="molecule type" value="Genomic_DNA"/>
</dbReference>
<feature type="region of interest" description="Disordered" evidence="1">
    <location>
        <begin position="446"/>
        <end position="467"/>
    </location>
</feature>